<evidence type="ECO:0000256" key="26">
    <source>
        <dbReference type="SAM" id="Coils"/>
    </source>
</evidence>
<keyword evidence="11" id="KW-0999">Mitochondrion inner membrane</keyword>
<keyword evidence="18" id="KW-0805">Transcription regulation</keyword>
<keyword evidence="9" id="KW-0479">Metal-binding</keyword>
<dbReference type="InterPro" id="IPR003347">
    <property type="entry name" value="JmjC_dom"/>
</dbReference>
<dbReference type="InterPro" id="IPR041070">
    <property type="entry name" value="JHD"/>
</dbReference>
<dbReference type="PROSITE" id="PS50920">
    <property type="entry name" value="SOLCAR"/>
    <property type="match status" value="3"/>
</dbReference>
<evidence type="ECO:0000256" key="24">
    <source>
        <dbReference type="PROSITE-ProRule" id="PRU00146"/>
    </source>
</evidence>
<dbReference type="InterPro" id="IPR019787">
    <property type="entry name" value="Znf_PHD-finger"/>
</dbReference>
<feature type="region of interest" description="Disordered" evidence="27">
    <location>
        <begin position="184"/>
        <end position="227"/>
    </location>
</feature>
<feature type="compositionally biased region" description="Polar residues" evidence="27">
    <location>
        <begin position="1093"/>
        <end position="1103"/>
    </location>
</feature>
<feature type="region of interest" description="Disordered" evidence="27">
    <location>
        <begin position="248"/>
        <end position="321"/>
    </location>
</feature>
<evidence type="ECO:0000256" key="15">
    <source>
        <dbReference type="ARBA" id="ARBA00022989"/>
    </source>
</evidence>
<dbReference type="PROSITE" id="PS01359">
    <property type="entry name" value="ZF_PHD_1"/>
    <property type="match status" value="1"/>
</dbReference>
<feature type="region of interest" description="Disordered" evidence="27">
    <location>
        <begin position="1568"/>
        <end position="1587"/>
    </location>
</feature>
<feature type="region of interest" description="Disordered" evidence="27">
    <location>
        <begin position="1"/>
        <end position="25"/>
    </location>
</feature>
<dbReference type="Pfam" id="PF00153">
    <property type="entry name" value="Mito_carr"/>
    <property type="match status" value="3"/>
</dbReference>
<dbReference type="GO" id="GO:0140680">
    <property type="term" value="F:histone H3K36me/H3K36me2 demethylase activity"/>
    <property type="evidence" value="ECO:0007669"/>
    <property type="project" value="UniProtKB-EC"/>
</dbReference>
<feature type="compositionally biased region" description="Polar residues" evidence="27">
    <location>
        <begin position="1257"/>
        <end position="1273"/>
    </location>
</feature>
<evidence type="ECO:0000313" key="31">
    <source>
        <dbReference type="Proteomes" id="UP000077002"/>
    </source>
</evidence>
<evidence type="ECO:0000256" key="10">
    <source>
        <dbReference type="ARBA" id="ARBA00022771"/>
    </source>
</evidence>
<dbReference type="Pfam" id="PF02373">
    <property type="entry name" value="JmjC"/>
    <property type="match status" value="1"/>
</dbReference>
<comment type="catalytic activity">
    <reaction evidence="23">
        <text>N(6),N(6)-dimethyl-L-lysyl(36)-[histone H3] + 2 2-oxoglutarate + 2 O2 = L-lysyl(36)-[histone H3] + 2 formaldehyde + 2 succinate + 2 CO2</text>
        <dbReference type="Rhea" id="RHEA:42032"/>
        <dbReference type="Rhea" id="RHEA-COMP:9785"/>
        <dbReference type="Rhea" id="RHEA-COMP:9787"/>
        <dbReference type="ChEBI" id="CHEBI:15379"/>
        <dbReference type="ChEBI" id="CHEBI:16526"/>
        <dbReference type="ChEBI" id="CHEBI:16810"/>
        <dbReference type="ChEBI" id="CHEBI:16842"/>
        <dbReference type="ChEBI" id="CHEBI:29969"/>
        <dbReference type="ChEBI" id="CHEBI:30031"/>
        <dbReference type="ChEBI" id="CHEBI:61976"/>
        <dbReference type="EC" id="1.14.11.27"/>
    </reaction>
</comment>
<dbReference type="SMART" id="SM00558">
    <property type="entry name" value="JmjC"/>
    <property type="match status" value="1"/>
</dbReference>
<keyword evidence="26" id="KW-0175">Coiled coil</keyword>
<feature type="repeat" description="Solcar" evidence="25">
    <location>
        <begin position="1418"/>
        <end position="1514"/>
    </location>
</feature>
<evidence type="ECO:0000256" key="20">
    <source>
        <dbReference type="ARBA" id="ARBA00023163"/>
    </source>
</evidence>
<dbReference type="RefSeq" id="XP_022516554.1">
    <property type="nucleotide sequence ID" value="XM_022651076.1"/>
</dbReference>
<comment type="function">
    <text evidence="2">Histone demethylase that specifically demethylates 'Lys-36' of histone H3, thereby playing a central role in histone code.</text>
</comment>
<keyword evidence="14" id="KW-0223">Dioxygenase</keyword>
<keyword evidence="11" id="KW-0496">Mitochondrion</keyword>
<evidence type="ECO:0000256" key="16">
    <source>
        <dbReference type="ARBA" id="ARBA00023002"/>
    </source>
</evidence>
<evidence type="ECO:0000256" key="19">
    <source>
        <dbReference type="ARBA" id="ARBA00023136"/>
    </source>
</evidence>
<dbReference type="Gene3D" id="1.50.40.10">
    <property type="entry name" value="Mitochondrial carrier domain"/>
    <property type="match status" value="1"/>
</dbReference>
<evidence type="ECO:0000259" key="28">
    <source>
        <dbReference type="PROSITE" id="PS50016"/>
    </source>
</evidence>
<dbReference type="PROSITE" id="PS50016">
    <property type="entry name" value="ZF_PHD_2"/>
    <property type="match status" value="1"/>
</dbReference>
<dbReference type="SUPFAM" id="SSF103506">
    <property type="entry name" value="Mitochondrial carrier"/>
    <property type="match status" value="1"/>
</dbReference>
<evidence type="ECO:0000256" key="22">
    <source>
        <dbReference type="ARBA" id="ARBA00031083"/>
    </source>
</evidence>
<dbReference type="SMART" id="SM00249">
    <property type="entry name" value="PHD"/>
    <property type="match status" value="1"/>
</dbReference>
<dbReference type="Proteomes" id="UP000077002">
    <property type="component" value="Unassembled WGS sequence"/>
</dbReference>
<evidence type="ECO:0000256" key="14">
    <source>
        <dbReference type="ARBA" id="ARBA00022964"/>
    </source>
</evidence>
<reference evidence="30 31" key="1">
    <citation type="submission" date="2016-03" db="EMBL/GenBank/DDBJ databases">
        <title>Draft genome sequence of the Fonsecaea monophora CBS 269.37.</title>
        <authorList>
            <person name="Bombassaro A."/>
            <person name="Vinicius W.A."/>
            <person name="De Hoog S."/>
            <person name="Sun J."/>
            <person name="Souza E.M."/>
            <person name="Raittz R.T."/>
            <person name="Costa F."/>
            <person name="Leao A.C."/>
            <person name="Tadra-Sfeir M.Z."/>
            <person name="Baura V."/>
            <person name="Balsanelli E."/>
            <person name="Pedrosa F.O."/>
            <person name="Moreno L.F."/>
            <person name="Steffens M.B."/>
            <person name="Xi L."/>
            <person name="Bocca A.L."/>
            <person name="Felipe M.S."/>
            <person name="Teixeira M."/>
            <person name="Telles Filho F.Q."/>
            <person name="Azevedo C.M."/>
            <person name="Gomes R."/>
            <person name="Vicente V.A."/>
        </authorList>
    </citation>
    <scope>NUCLEOTIDE SEQUENCE [LARGE SCALE GENOMIC DNA]</scope>
    <source>
        <strain evidence="30 31">CBS 269.37</strain>
    </source>
</reference>
<keyword evidence="15" id="KW-1133">Transmembrane helix</keyword>
<evidence type="ECO:0000256" key="13">
    <source>
        <dbReference type="ARBA" id="ARBA00022853"/>
    </source>
</evidence>
<dbReference type="PROSITE" id="PS51184">
    <property type="entry name" value="JMJC"/>
    <property type="match status" value="1"/>
</dbReference>
<evidence type="ECO:0000259" key="29">
    <source>
        <dbReference type="PROSITE" id="PS51184"/>
    </source>
</evidence>
<dbReference type="SUPFAM" id="SSF51197">
    <property type="entry name" value="Clavaminate synthase-like"/>
    <property type="match status" value="1"/>
</dbReference>
<dbReference type="GO" id="GO:0016020">
    <property type="term" value="C:membrane"/>
    <property type="evidence" value="ECO:0007669"/>
    <property type="project" value="UniProtKB-SubCell"/>
</dbReference>
<feature type="compositionally biased region" description="Basic and acidic residues" evidence="27">
    <location>
        <begin position="200"/>
        <end position="218"/>
    </location>
</feature>
<feature type="domain" description="JmjC" evidence="29">
    <location>
        <begin position="646"/>
        <end position="805"/>
    </location>
</feature>
<feature type="region of interest" description="Disordered" evidence="27">
    <location>
        <begin position="1125"/>
        <end position="1162"/>
    </location>
</feature>
<sequence length="1853" mass="205049">MPTSTVWRRNHHLAGHRGASPVRPSAEVIERLSPDPASETPTLEGSSLPLRYSPQHGYSLRGLGLSDIGSSEDNDSALQPDHLYYDQDGAAHIAARIKGGASTVYGRSRVGSLDWATRNSNPTSGFLQDNRRLHGKGHTRSGSTIDDLATAAIATSPVLASAATLSLSKEYIYNTNRTLTSYTRRYSHEGPSNGPPAKRIKSERLPTLEWSPRAERPKTSGGYSSIPDVDHEDALLLLELKNEVNFKNHANTPKLDTMPEYPPSTSPSSPQSPLKLQNPQQQERQVVHLRQSIKSRPRERYLNEDLPNVRDGSTAGGSESIHKETAYEGNALNALDARARGLRGPQPAVDALPPVSEEPLDSAVAEAEPIPKKQRRIKPEQQAEVCAACQRLQLDSVDDEDTSTFWISCDACKRWFHAECAGFKTKADARSVDKYVCKDCEPIHGQTTYVRKSSRPRTAIDYAGLNQGVVKSSVETSTHHYIQPIKEGKINVLPDDFARIRPELLTMEFMESFEGLKRPFVVPAEWNPRFGVRPVSVQRDSALPTQDAAAFTLIDSSGAEVGPDKTSASDLQEEEVIDCDQDLLDMVIPRDLTVRKVAELYGPEEPVPVIDVKSQETKGYFTLQQWADYYELEGEKPIRNVISLEVSHSPLGRLIRRPKVVRDLDLDDQVWAADADTRLKKRPVSFYCLMSVADSYTDFHIDFGGSSVYYHILRGTKTFFFIPPEDRYLKKYEEWCNSGSQNETWLGDLCGGNCTRVDLHEGDTAFIPAGWIHSVWTPEDSLVIGGNYLTRLDYEMQLKVVSIEKATKVAPKFRYPYFQKVMWYALIKYLDDDPVPEEVLDDFYDDPDYVFLRANPIWHEVGEFENTAEPGDPAYNSRYYPKSEANGWPALRDFLYRTARIDAGLPVPDITKKQIDAVKASIPKGYGDPLMMIKIFAIWCAWKIGNTTAPDWVHSDSIAELEGGEKSKKAEPFRVPGERISSRRVAQAQAQAQAQALAEAAQAQPRPLAQTPPAKNGSRGNGLRVACEPCRKRRIKCRHKSGGETPRRTPEIRPRSFSSADNHSVTGAVAFTNGAMGDTVSPEARISDGVGSEVTQPDPQSSSKKSRSKACEDCRKSKRRCVHDQYGRIDPAKVAEPSKPRGSASAKRATTASEESKQIEPEIDNFEDLIDPALTNGDASDLANEVDEETFHTPGPVNNRNPAGDGERVGEDVSAANEDDSILIPIDPALGTTEEEAVPIKSEHDQVAGSVDPSALQHDNNISTPNAGQNGTAASGELSGPFTWTLGSRQSSRQPKQVERYTPEDKKSPSKPYPKPQRHDRRASSAASVHTVVTSIKTERSSSNTSGTTHQMAGIMTSKRSPSLDAPARPHYATNEFDVVTMANFVYNSQLDAFELFHLVQEADATRSSMRPPRSHALEALGHALSGSFGASISNAALYPIDLIITRLQIQRQLRKDQSRPGEEEYKGFFDGLQKIYHNEGGVAGLYTGLLQDTGKTIADSFLFFLIYSFLRDRRIAKHTRLNGGKKVSLPALEELGVGFVAGSLTKLATAPIANIVTRKQAAALLRASEEGQQESAGTTPTTTPTTRQIAQDILSEKGPLGFWSGYSASLVLTLNPTITFFLFETLKKLLLRRESRQHPPPSLTFLLSAISKACASSITYPFSLAKSRLQAGGASSHKEDQDENEVISEDFKHERTRKAARATIFSTVLTIAQTEGVAALYEGLHVEVLRAFFSHGITMLVKQIFQRFLVRAYYLVSVILGRYKKRRDASAKRLAEKAKVSVEYYNLAMARASEKIEEAAEKVKESVGKKANETAEFVGEYVEEDDELGEKWKELYGTVGLSRWFDKVSDER</sequence>
<dbReference type="EMBL" id="LVKK01000004">
    <property type="protein sequence ID" value="OAG44602.1"/>
    <property type="molecule type" value="Genomic_DNA"/>
</dbReference>
<feature type="domain" description="PHD-type" evidence="28">
    <location>
        <begin position="383"/>
        <end position="443"/>
    </location>
</feature>
<evidence type="ECO:0000256" key="23">
    <source>
        <dbReference type="ARBA" id="ARBA00047915"/>
    </source>
</evidence>
<evidence type="ECO:0000313" key="30">
    <source>
        <dbReference type="EMBL" id="OAG44602.1"/>
    </source>
</evidence>
<feature type="compositionally biased region" description="Polar residues" evidence="27">
    <location>
        <begin position="1056"/>
        <end position="1065"/>
    </location>
</feature>
<feature type="compositionally biased region" description="Low complexity" evidence="27">
    <location>
        <begin position="986"/>
        <end position="1014"/>
    </location>
</feature>
<feature type="region of interest" description="Disordered" evidence="27">
    <location>
        <begin position="963"/>
        <end position="1025"/>
    </location>
</feature>
<evidence type="ECO:0000256" key="21">
    <source>
        <dbReference type="ARBA" id="ARBA00023242"/>
    </source>
</evidence>
<feature type="compositionally biased region" description="Basic and acidic residues" evidence="27">
    <location>
        <begin position="963"/>
        <end position="981"/>
    </location>
</feature>
<evidence type="ECO:0000256" key="25">
    <source>
        <dbReference type="PROSITE-ProRule" id="PRU00282"/>
    </source>
</evidence>
<dbReference type="InterPro" id="IPR050690">
    <property type="entry name" value="JHDM1_Histone_Demethylase"/>
</dbReference>
<evidence type="ECO:0000256" key="4">
    <source>
        <dbReference type="ARBA" id="ARBA00004141"/>
    </source>
</evidence>
<dbReference type="PANTHER" id="PTHR23123">
    <property type="entry name" value="PHD/F-BOX CONTAINING PROTEIN"/>
    <property type="match status" value="1"/>
</dbReference>
<evidence type="ECO:0000256" key="12">
    <source>
        <dbReference type="ARBA" id="ARBA00022833"/>
    </source>
</evidence>
<feature type="region of interest" description="Disordered" evidence="27">
    <location>
        <begin position="344"/>
        <end position="376"/>
    </location>
</feature>
<keyword evidence="20" id="KW-0804">Transcription</keyword>
<evidence type="ECO:0000256" key="27">
    <source>
        <dbReference type="SAM" id="MobiDB-lite"/>
    </source>
</evidence>
<dbReference type="Pfam" id="PF17811">
    <property type="entry name" value="JHD"/>
    <property type="match status" value="1"/>
</dbReference>
<keyword evidence="16" id="KW-0560">Oxidoreductase</keyword>
<feature type="repeat" description="Solcar" evidence="25">
    <location>
        <begin position="1530"/>
        <end position="1630"/>
    </location>
</feature>
<dbReference type="OrthoDB" id="5876800at2759"/>
<keyword evidence="17" id="KW-0408">Iron</keyword>
<dbReference type="InterPro" id="IPR023395">
    <property type="entry name" value="MCP_dom_sf"/>
</dbReference>
<organism evidence="30 31">
    <name type="scientific">Fonsecaea monophora</name>
    <dbReference type="NCBI Taxonomy" id="254056"/>
    <lineage>
        <taxon>Eukaryota</taxon>
        <taxon>Fungi</taxon>
        <taxon>Dikarya</taxon>
        <taxon>Ascomycota</taxon>
        <taxon>Pezizomycotina</taxon>
        <taxon>Eurotiomycetes</taxon>
        <taxon>Chaetothyriomycetidae</taxon>
        <taxon>Chaetothyriales</taxon>
        <taxon>Herpotrichiellaceae</taxon>
        <taxon>Fonsecaea</taxon>
    </lineage>
</organism>
<comment type="subcellular location">
    <subcellularLocation>
        <location evidence="4">Membrane</location>
        <topology evidence="4">Multi-pass membrane protein</topology>
    </subcellularLocation>
    <subcellularLocation>
        <location evidence="3">Nucleus</location>
    </subcellularLocation>
</comment>
<evidence type="ECO:0000256" key="2">
    <source>
        <dbReference type="ARBA" id="ARBA00003909"/>
    </source>
</evidence>
<feature type="compositionally biased region" description="Basic and acidic residues" evidence="27">
    <location>
        <begin position="1041"/>
        <end position="1054"/>
    </location>
</feature>
<feature type="compositionally biased region" description="Polar residues" evidence="27">
    <location>
        <begin position="1341"/>
        <end position="1351"/>
    </location>
</feature>
<keyword evidence="12" id="KW-0862">Zinc</keyword>
<evidence type="ECO:0000256" key="7">
    <source>
        <dbReference type="ARBA" id="ARBA00015153"/>
    </source>
</evidence>
<dbReference type="GeneID" id="34596272"/>
<dbReference type="EC" id="1.14.11.27" evidence="6"/>
<feature type="compositionally biased region" description="Low complexity" evidence="27">
    <location>
        <begin position="1324"/>
        <end position="1335"/>
    </location>
</feature>
<protein>
    <recommendedName>
        <fullName evidence="7">JmjC domain-containing histone demethylation protein 1</fullName>
        <ecNumber evidence="6">1.14.11.27</ecNumber>
    </recommendedName>
    <alternativeName>
        <fullName evidence="22">[Histone-H3]-lysine-36 demethylase 1</fullName>
    </alternativeName>
</protein>
<keyword evidence="13" id="KW-0156">Chromatin regulator</keyword>
<dbReference type="InterPro" id="IPR019786">
    <property type="entry name" value="Zinc_finger_PHD-type_CS"/>
</dbReference>
<evidence type="ECO:0000256" key="5">
    <source>
        <dbReference type="ARBA" id="ARBA00008037"/>
    </source>
</evidence>
<feature type="compositionally biased region" description="Basic and acidic residues" evidence="27">
    <location>
        <begin position="1125"/>
        <end position="1139"/>
    </location>
</feature>
<evidence type="ECO:0000256" key="9">
    <source>
        <dbReference type="ARBA" id="ARBA00022723"/>
    </source>
</evidence>
<keyword evidence="31" id="KW-1185">Reference proteome</keyword>
<evidence type="ECO:0000256" key="11">
    <source>
        <dbReference type="ARBA" id="ARBA00022792"/>
    </source>
</evidence>
<name>A0A177FMQ2_9EURO</name>
<feature type="compositionally biased region" description="Low complexity" evidence="27">
    <location>
        <begin position="266"/>
        <end position="282"/>
    </location>
</feature>
<evidence type="ECO:0000256" key="1">
    <source>
        <dbReference type="ARBA" id="ARBA00001954"/>
    </source>
</evidence>
<keyword evidence="10 24" id="KW-0863">Zinc-finger</keyword>
<feature type="region of interest" description="Disordered" evidence="27">
    <location>
        <begin position="1189"/>
        <end position="1351"/>
    </location>
</feature>
<feature type="compositionally biased region" description="Basic and acidic residues" evidence="27">
    <location>
        <begin position="1296"/>
        <end position="1308"/>
    </location>
</feature>
<feature type="region of interest" description="Disordered" evidence="27">
    <location>
        <begin position="1038"/>
        <end position="1111"/>
    </location>
</feature>
<evidence type="ECO:0000256" key="6">
    <source>
        <dbReference type="ARBA" id="ARBA00013246"/>
    </source>
</evidence>
<feature type="coiled-coil region" evidence="26">
    <location>
        <begin position="1783"/>
        <end position="1810"/>
    </location>
</feature>
<accession>A0A177FMQ2</accession>
<keyword evidence="8 25" id="KW-0812">Transmembrane</keyword>
<comment type="similarity">
    <text evidence="5">Belongs to the JHDM1 histone demethylase family.</text>
</comment>
<dbReference type="InterPro" id="IPR018108">
    <property type="entry name" value="MCP_transmembrane"/>
</dbReference>
<dbReference type="InterPro" id="IPR011011">
    <property type="entry name" value="Znf_FYVE_PHD"/>
</dbReference>
<comment type="caution">
    <text evidence="30">The sequence shown here is derived from an EMBL/GenBank/DDBJ whole genome shotgun (WGS) entry which is preliminary data.</text>
</comment>
<dbReference type="GO" id="GO:0005634">
    <property type="term" value="C:nucleus"/>
    <property type="evidence" value="ECO:0007669"/>
    <property type="project" value="UniProtKB-SubCell"/>
</dbReference>
<gene>
    <name evidence="30" type="ORF">AYO21_01092</name>
</gene>
<evidence type="ECO:0000256" key="8">
    <source>
        <dbReference type="ARBA" id="ARBA00022692"/>
    </source>
</evidence>
<feature type="compositionally biased region" description="Polar residues" evidence="27">
    <location>
        <begin position="1285"/>
        <end position="1295"/>
    </location>
</feature>
<dbReference type="GO" id="GO:0008270">
    <property type="term" value="F:zinc ion binding"/>
    <property type="evidence" value="ECO:0007669"/>
    <property type="project" value="UniProtKB-KW"/>
</dbReference>
<comment type="cofactor">
    <cofactor evidence="1">
        <name>Fe(2+)</name>
        <dbReference type="ChEBI" id="CHEBI:29033"/>
    </cofactor>
</comment>
<keyword evidence="19 25" id="KW-0472">Membrane</keyword>
<dbReference type="Pfam" id="PF00628">
    <property type="entry name" value="PHD"/>
    <property type="match status" value="1"/>
</dbReference>
<dbReference type="Gene3D" id="2.60.120.650">
    <property type="entry name" value="Cupin"/>
    <property type="match status" value="2"/>
</dbReference>
<feature type="repeat" description="Solcar" evidence="25">
    <location>
        <begin position="1644"/>
        <end position="1749"/>
    </location>
</feature>
<evidence type="ECO:0000256" key="17">
    <source>
        <dbReference type="ARBA" id="ARBA00023004"/>
    </source>
</evidence>
<proteinExistence type="inferred from homology"/>
<keyword evidence="21" id="KW-0539">Nucleus</keyword>
<dbReference type="InterPro" id="IPR001965">
    <property type="entry name" value="Znf_PHD"/>
</dbReference>
<dbReference type="SUPFAM" id="SSF57903">
    <property type="entry name" value="FYVE/PHD zinc finger"/>
    <property type="match status" value="1"/>
</dbReference>
<evidence type="ECO:0000256" key="18">
    <source>
        <dbReference type="ARBA" id="ARBA00023015"/>
    </source>
</evidence>
<evidence type="ECO:0000256" key="3">
    <source>
        <dbReference type="ARBA" id="ARBA00004123"/>
    </source>
</evidence>